<accession>A0A812ED17</accession>
<dbReference type="EMBL" id="CAHIKZ030005007">
    <property type="protein sequence ID" value="CAE1318160.1"/>
    <property type="molecule type" value="Genomic_DNA"/>
</dbReference>
<protein>
    <submittedName>
        <fullName evidence="2">Uncharacterized protein</fullName>
    </submittedName>
</protein>
<keyword evidence="1" id="KW-0812">Transmembrane</keyword>
<feature type="transmembrane region" description="Helical" evidence="1">
    <location>
        <begin position="71"/>
        <end position="96"/>
    </location>
</feature>
<keyword evidence="1" id="KW-1133">Transmembrane helix</keyword>
<evidence type="ECO:0000313" key="3">
    <source>
        <dbReference type="Proteomes" id="UP000597762"/>
    </source>
</evidence>
<dbReference type="AlphaFoldDB" id="A0A812ED17"/>
<reference evidence="2" key="1">
    <citation type="submission" date="2021-01" db="EMBL/GenBank/DDBJ databases">
        <authorList>
            <person name="Li R."/>
            <person name="Bekaert M."/>
        </authorList>
    </citation>
    <scope>NUCLEOTIDE SEQUENCE</scope>
    <source>
        <strain evidence="2">Farmed</strain>
    </source>
</reference>
<proteinExistence type="predicted"/>
<feature type="transmembrane region" description="Helical" evidence="1">
    <location>
        <begin position="132"/>
        <end position="156"/>
    </location>
</feature>
<keyword evidence="3" id="KW-1185">Reference proteome</keyword>
<name>A0A812ED17_ACAPH</name>
<keyword evidence="1" id="KW-0472">Membrane</keyword>
<dbReference type="Proteomes" id="UP000597762">
    <property type="component" value="Unassembled WGS sequence"/>
</dbReference>
<gene>
    <name evidence="2" type="ORF">SPHA_68674</name>
</gene>
<evidence type="ECO:0000313" key="2">
    <source>
        <dbReference type="EMBL" id="CAE1318160.1"/>
    </source>
</evidence>
<sequence>MDIRNMRPIFAKTLHCVHLKIWRRVKMTLRQQMSEKVGEQEAVELFREFTFFLYFVDIINQFNSMSGFANLFNFIILSFLLGFLSLFLFNSAIFYFSSSTSLTSHATSSPFFLVLFFVYFIFFFFQYFHVFLFLFSFFFLGYYCCFILLSLFISFFSSRPYCL</sequence>
<feature type="transmembrane region" description="Helical" evidence="1">
    <location>
        <begin position="108"/>
        <end position="125"/>
    </location>
</feature>
<evidence type="ECO:0000256" key="1">
    <source>
        <dbReference type="SAM" id="Phobius"/>
    </source>
</evidence>
<comment type="caution">
    <text evidence="2">The sequence shown here is derived from an EMBL/GenBank/DDBJ whole genome shotgun (WGS) entry which is preliminary data.</text>
</comment>
<organism evidence="2 3">
    <name type="scientific">Acanthosepion pharaonis</name>
    <name type="common">Pharaoh cuttlefish</name>
    <name type="synonym">Sepia pharaonis</name>
    <dbReference type="NCBI Taxonomy" id="158019"/>
    <lineage>
        <taxon>Eukaryota</taxon>
        <taxon>Metazoa</taxon>
        <taxon>Spiralia</taxon>
        <taxon>Lophotrochozoa</taxon>
        <taxon>Mollusca</taxon>
        <taxon>Cephalopoda</taxon>
        <taxon>Coleoidea</taxon>
        <taxon>Decapodiformes</taxon>
        <taxon>Sepiida</taxon>
        <taxon>Sepiina</taxon>
        <taxon>Sepiidae</taxon>
        <taxon>Acanthosepion</taxon>
    </lineage>
</organism>